<dbReference type="GO" id="GO:0003677">
    <property type="term" value="F:DNA binding"/>
    <property type="evidence" value="ECO:0007669"/>
    <property type="project" value="InterPro"/>
</dbReference>
<reference evidence="2" key="2">
    <citation type="submission" date="2021-04" db="EMBL/GenBank/DDBJ databases">
        <authorList>
            <person name="Gilroy R."/>
        </authorList>
    </citation>
    <scope>NUCLEOTIDE SEQUENCE</scope>
    <source>
        <strain evidence="2">CHK188-4685</strain>
    </source>
</reference>
<reference evidence="2" key="1">
    <citation type="journal article" date="2021" name="PeerJ">
        <title>Extensive microbial diversity within the chicken gut microbiome revealed by metagenomics and culture.</title>
        <authorList>
            <person name="Gilroy R."/>
            <person name="Ravi A."/>
            <person name="Getino M."/>
            <person name="Pursley I."/>
            <person name="Horton D.L."/>
            <person name="Alikhan N.F."/>
            <person name="Baker D."/>
            <person name="Gharbi K."/>
            <person name="Hall N."/>
            <person name="Watson M."/>
            <person name="Adriaenssens E.M."/>
            <person name="Foster-Nyarko E."/>
            <person name="Jarju S."/>
            <person name="Secka A."/>
            <person name="Antonio M."/>
            <person name="Oren A."/>
            <person name="Chaudhuri R.R."/>
            <person name="La Ragione R."/>
            <person name="Hildebrand F."/>
            <person name="Pallen M.J."/>
        </authorList>
    </citation>
    <scope>NUCLEOTIDE SEQUENCE</scope>
    <source>
        <strain evidence="2">CHK188-4685</strain>
    </source>
</reference>
<accession>A0A9D2L893</accession>
<dbReference type="SMART" id="SM00530">
    <property type="entry name" value="HTH_XRE"/>
    <property type="match status" value="1"/>
</dbReference>
<dbReference type="Pfam" id="PF13560">
    <property type="entry name" value="HTH_31"/>
    <property type="match status" value="1"/>
</dbReference>
<dbReference type="AlphaFoldDB" id="A0A9D2L893"/>
<evidence type="ECO:0000259" key="1">
    <source>
        <dbReference type="PROSITE" id="PS50943"/>
    </source>
</evidence>
<dbReference type="CDD" id="cd00093">
    <property type="entry name" value="HTH_XRE"/>
    <property type="match status" value="1"/>
</dbReference>
<dbReference type="SUPFAM" id="SSF47413">
    <property type="entry name" value="lambda repressor-like DNA-binding domains"/>
    <property type="match status" value="1"/>
</dbReference>
<evidence type="ECO:0000313" key="3">
    <source>
        <dbReference type="Proteomes" id="UP000886804"/>
    </source>
</evidence>
<name>A0A9D2L893_9FIRM</name>
<dbReference type="Gene3D" id="1.10.260.40">
    <property type="entry name" value="lambda repressor-like DNA-binding domains"/>
    <property type="match status" value="1"/>
</dbReference>
<comment type="caution">
    <text evidence="2">The sequence shown here is derived from an EMBL/GenBank/DDBJ whole genome shotgun (WGS) entry which is preliminary data.</text>
</comment>
<proteinExistence type="predicted"/>
<sequence length="144" mass="16904">MNTTDRKSTDDLSQELMEESNIDSYIKENESYFVDRSVTELLSALYEKQNISKAELARRASMSEVYLHQLFSGRRKPSRDKLLCLCIGMELTIEETQRLLKEAAYAQLYPRIRREAIIYHGIVHHTPLEEINDKLFEENEKALF</sequence>
<evidence type="ECO:0000313" key="2">
    <source>
        <dbReference type="EMBL" id="HJB07815.1"/>
    </source>
</evidence>
<dbReference type="EMBL" id="DWYS01000097">
    <property type="protein sequence ID" value="HJB07815.1"/>
    <property type="molecule type" value="Genomic_DNA"/>
</dbReference>
<dbReference type="InterPro" id="IPR010982">
    <property type="entry name" value="Lambda_DNA-bd_dom_sf"/>
</dbReference>
<dbReference type="InterPro" id="IPR001387">
    <property type="entry name" value="Cro/C1-type_HTH"/>
</dbReference>
<organism evidence="2 3">
    <name type="scientific">Candidatus Enterocloster faecavium</name>
    <dbReference type="NCBI Taxonomy" id="2838560"/>
    <lineage>
        <taxon>Bacteria</taxon>
        <taxon>Bacillati</taxon>
        <taxon>Bacillota</taxon>
        <taxon>Clostridia</taxon>
        <taxon>Lachnospirales</taxon>
        <taxon>Lachnospiraceae</taxon>
        <taxon>Enterocloster</taxon>
    </lineage>
</organism>
<feature type="domain" description="HTH cro/C1-type" evidence="1">
    <location>
        <begin position="42"/>
        <end position="96"/>
    </location>
</feature>
<protein>
    <submittedName>
        <fullName evidence="2">Helix-turn-helix domain-containing protein</fullName>
    </submittedName>
</protein>
<dbReference type="PROSITE" id="PS50943">
    <property type="entry name" value="HTH_CROC1"/>
    <property type="match status" value="1"/>
</dbReference>
<gene>
    <name evidence="2" type="ORF">H9716_08120</name>
</gene>
<dbReference type="Proteomes" id="UP000886804">
    <property type="component" value="Unassembled WGS sequence"/>
</dbReference>